<evidence type="ECO:0000313" key="1">
    <source>
        <dbReference type="EMBL" id="MFM9327332.1"/>
    </source>
</evidence>
<protein>
    <submittedName>
        <fullName evidence="1">Spo0B domain-containing protein</fullName>
    </submittedName>
</protein>
<comment type="caution">
    <text evidence="1">The sequence shown here is derived from an EMBL/GenBank/DDBJ whole genome shotgun (WGS) entry which is preliminary data.</text>
</comment>
<gene>
    <name evidence="1" type="ORF">ACI1P1_03365</name>
</gene>
<reference evidence="1" key="1">
    <citation type="submission" date="2024-12" db="EMBL/GenBank/DDBJ databases">
        <authorList>
            <person name="Wu N."/>
        </authorList>
    </citation>
    <scope>NUCLEOTIDE SEQUENCE</scope>
    <source>
        <strain evidence="1">P15</strain>
    </source>
</reference>
<sequence length="241" mass="26975">MARGSGLRAAAGAVSVLALAALVIWPMPLVIRVILAVIAGGSAWVLGAAVVDGHKLRERETILRLLTHYRHDWMNELQVLFGYTRLKKYDILPEYMDKIRTSALQDSLICKLGNPALAVYLMEQRVSGGTCRVEVELETEMNLQKLAMSEKEVFQLIEGVSERLIRNAVPSQGEPSVLSLGFDEEEAEILVDFVFQGEADWARLRTVVSDFLRKYKDKLSIREEEYGEDRAVIALALPFPT</sequence>
<proteinExistence type="predicted"/>
<organism evidence="1 2">
    <name type="scientific">Paenibacillus mesotrionivorans</name>
    <dbReference type="NCBI Taxonomy" id="3160968"/>
    <lineage>
        <taxon>Bacteria</taxon>
        <taxon>Bacillati</taxon>
        <taxon>Bacillota</taxon>
        <taxon>Bacilli</taxon>
        <taxon>Bacillales</taxon>
        <taxon>Paenibacillaceae</taxon>
        <taxon>Paenibacillus</taxon>
    </lineage>
</organism>
<accession>A0ACC7NW69</accession>
<evidence type="ECO:0000313" key="2">
    <source>
        <dbReference type="Proteomes" id="UP001631969"/>
    </source>
</evidence>
<dbReference type="Proteomes" id="UP001631969">
    <property type="component" value="Unassembled WGS sequence"/>
</dbReference>
<name>A0ACC7NW69_9BACL</name>
<keyword evidence="2" id="KW-1185">Reference proteome</keyword>
<dbReference type="EMBL" id="JBJURJ010000002">
    <property type="protein sequence ID" value="MFM9327332.1"/>
    <property type="molecule type" value="Genomic_DNA"/>
</dbReference>